<dbReference type="Proteomes" id="UP001419268">
    <property type="component" value="Unassembled WGS sequence"/>
</dbReference>
<gene>
    <name evidence="1" type="ORF">Scep_024025</name>
</gene>
<evidence type="ECO:0000313" key="1">
    <source>
        <dbReference type="EMBL" id="KAK9100595.1"/>
    </source>
</evidence>
<protein>
    <submittedName>
        <fullName evidence="1">Uncharacterized protein</fullName>
    </submittedName>
</protein>
<organism evidence="1 2">
    <name type="scientific">Stephania cephalantha</name>
    <dbReference type="NCBI Taxonomy" id="152367"/>
    <lineage>
        <taxon>Eukaryota</taxon>
        <taxon>Viridiplantae</taxon>
        <taxon>Streptophyta</taxon>
        <taxon>Embryophyta</taxon>
        <taxon>Tracheophyta</taxon>
        <taxon>Spermatophyta</taxon>
        <taxon>Magnoliopsida</taxon>
        <taxon>Ranunculales</taxon>
        <taxon>Menispermaceae</taxon>
        <taxon>Menispermoideae</taxon>
        <taxon>Cissampelideae</taxon>
        <taxon>Stephania</taxon>
    </lineage>
</organism>
<dbReference type="AlphaFoldDB" id="A0AAP0EYJ2"/>
<name>A0AAP0EYJ2_9MAGN</name>
<proteinExistence type="predicted"/>
<reference evidence="1 2" key="1">
    <citation type="submission" date="2024-01" db="EMBL/GenBank/DDBJ databases">
        <title>Genome assemblies of Stephania.</title>
        <authorList>
            <person name="Yang L."/>
        </authorList>
    </citation>
    <scope>NUCLEOTIDE SEQUENCE [LARGE SCALE GENOMIC DNA]</scope>
    <source>
        <strain evidence="1">JXDWG</strain>
        <tissue evidence="1">Leaf</tissue>
    </source>
</reference>
<dbReference type="EMBL" id="JBBNAG010000010">
    <property type="protein sequence ID" value="KAK9100595.1"/>
    <property type="molecule type" value="Genomic_DNA"/>
</dbReference>
<accession>A0AAP0EYJ2</accession>
<sequence>MRAPYEQLPRSLYTAASTLQVKAPHCGFSHLSFLGKNDPPALLPSVRPPPTPI</sequence>
<comment type="caution">
    <text evidence="1">The sequence shown here is derived from an EMBL/GenBank/DDBJ whole genome shotgun (WGS) entry which is preliminary data.</text>
</comment>
<evidence type="ECO:0000313" key="2">
    <source>
        <dbReference type="Proteomes" id="UP001419268"/>
    </source>
</evidence>
<keyword evidence="2" id="KW-1185">Reference proteome</keyword>